<comment type="caution">
    <text evidence="1">The sequence shown here is derived from an EMBL/GenBank/DDBJ whole genome shotgun (WGS) entry which is preliminary data.</text>
</comment>
<evidence type="ECO:0000313" key="1">
    <source>
        <dbReference type="EMBL" id="TVP40059.1"/>
    </source>
</evidence>
<reference evidence="1 2" key="1">
    <citation type="journal article" date="2019" name="Front. Microbiol.">
        <title>Ammonia Oxidation by the Arctic Terrestrial Thaumarchaeote Candidatus Nitrosocosmicus arcticus Is Stimulated by Increasing Temperatures.</title>
        <authorList>
            <person name="Alves R.J.E."/>
            <person name="Kerou M."/>
            <person name="Zappe A."/>
            <person name="Bittner R."/>
            <person name="Abby S.S."/>
            <person name="Schmidt H.A."/>
            <person name="Pfeifer K."/>
            <person name="Schleper C."/>
        </authorList>
    </citation>
    <scope>NUCLEOTIDE SEQUENCE [LARGE SCALE GENOMIC DNA]</scope>
    <source>
        <strain evidence="1 2">Kfb</strain>
    </source>
</reference>
<name>A0A557STX9_9ARCH</name>
<sequence>MYFENFIYKTQSQNDVIEVIMPREGKNFLYILPKFFYPNNSQI</sequence>
<proteinExistence type="predicted"/>
<gene>
    <name evidence="1" type="ORF">NARC_100121</name>
</gene>
<dbReference type="Proteomes" id="UP000315289">
    <property type="component" value="Unassembled WGS sequence"/>
</dbReference>
<organism evidence="1 2">
    <name type="scientific">Candidatus Nitrosocosmicus arcticus</name>
    <dbReference type="NCBI Taxonomy" id="2035267"/>
    <lineage>
        <taxon>Archaea</taxon>
        <taxon>Nitrososphaerota</taxon>
        <taxon>Nitrososphaeria</taxon>
        <taxon>Nitrososphaerales</taxon>
        <taxon>Nitrososphaeraceae</taxon>
        <taxon>Candidatus Nitrosocosmicus</taxon>
    </lineage>
</organism>
<accession>A0A557STX9</accession>
<keyword evidence="2" id="KW-1185">Reference proteome</keyword>
<dbReference type="EMBL" id="VOAH01000010">
    <property type="protein sequence ID" value="TVP40059.1"/>
    <property type="molecule type" value="Genomic_DNA"/>
</dbReference>
<protein>
    <submittedName>
        <fullName evidence="1">Uncharacterized protein</fullName>
    </submittedName>
</protein>
<evidence type="ECO:0000313" key="2">
    <source>
        <dbReference type="Proteomes" id="UP000315289"/>
    </source>
</evidence>
<dbReference type="AlphaFoldDB" id="A0A557STX9"/>